<dbReference type="EMBL" id="FNDI01000022">
    <property type="protein sequence ID" value="SDI69946.1"/>
    <property type="molecule type" value="Genomic_DNA"/>
</dbReference>
<proteinExistence type="predicted"/>
<dbReference type="SUPFAM" id="SSF51126">
    <property type="entry name" value="Pectin lyase-like"/>
    <property type="match status" value="1"/>
</dbReference>
<reference evidence="2" key="1">
    <citation type="submission" date="2016-10" db="EMBL/GenBank/DDBJ databases">
        <authorList>
            <person name="Varghese N."/>
            <person name="Submissions S."/>
        </authorList>
    </citation>
    <scope>NUCLEOTIDE SEQUENCE [LARGE SCALE GENOMIC DNA]</scope>
    <source>
        <strain evidence="2">YR281</strain>
    </source>
</reference>
<keyword evidence="1" id="KW-0732">Signal</keyword>
<evidence type="ECO:0000256" key="1">
    <source>
        <dbReference type="ARBA" id="ARBA00022729"/>
    </source>
</evidence>
<protein>
    <submittedName>
        <fullName evidence="2">Autotransporter-associated beta strand repeat-containing protein</fullName>
    </submittedName>
</protein>
<organism evidence="2 3">
    <name type="scientific">Paraburkholderia steynii</name>
    <dbReference type="NCBI Taxonomy" id="1245441"/>
    <lineage>
        <taxon>Bacteria</taxon>
        <taxon>Pseudomonadati</taxon>
        <taxon>Pseudomonadota</taxon>
        <taxon>Betaproteobacteria</taxon>
        <taxon>Burkholderiales</taxon>
        <taxon>Burkholderiaceae</taxon>
        <taxon>Paraburkholderia</taxon>
    </lineage>
</organism>
<dbReference type="InterPro" id="IPR013425">
    <property type="entry name" value="Autotrns_rpt"/>
</dbReference>
<dbReference type="Proteomes" id="UP000198900">
    <property type="component" value="Unassembled WGS sequence"/>
</dbReference>
<evidence type="ECO:0000313" key="2">
    <source>
        <dbReference type="EMBL" id="SDI69946.1"/>
    </source>
</evidence>
<keyword evidence="3" id="KW-1185">Reference proteome</keyword>
<accession>A0A7Z7BDB2</accession>
<dbReference type="AlphaFoldDB" id="A0A7Z7BDB2"/>
<dbReference type="InterPro" id="IPR011050">
    <property type="entry name" value="Pectin_lyase_fold/virulence"/>
</dbReference>
<dbReference type="Pfam" id="PF12951">
    <property type="entry name" value="PATR"/>
    <property type="match status" value="1"/>
</dbReference>
<gene>
    <name evidence="2" type="ORF">SAMN04487926_12223</name>
</gene>
<dbReference type="NCBIfam" id="TIGR02601">
    <property type="entry name" value="autotrns_rpt"/>
    <property type="match status" value="1"/>
</dbReference>
<sequence>MAQQHRRTGKLTPQGSGTLTLAGNNAYSGGVQVRGGVLGAASANAFGRADVYVGGGGVTVGASAPVTVAGKYTQLASTTLELDIDFDGCGGGRLRVRGQFTIASDTLHVKFVNGYAP</sequence>
<evidence type="ECO:0000313" key="3">
    <source>
        <dbReference type="Proteomes" id="UP000198900"/>
    </source>
</evidence>
<comment type="caution">
    <text evidence="2">The sequence shown here is derived from an EMBL/GenBank/DDBJ whole genome shotgun (WGS) entry which is preliminary data.</text>
</comment>
<name>A0A7Z7BDB2_9BURK</name>